<comment type="similarity">
    <text evidence="1">Belongs to the remorin family.</text>
</comment>
<keyword evidence="5" id="KW-1185">Reference proteome</keyword>
<evidence type="ECO:0000313" key="5">
    <source>
        <dbReference type="Proteomes" id="UP000806378"/>
    </source>
</evidence>
<evidence type="ECO:0000259" key="3">
    <source>
        <dbReference type="Pfam" id="PF03763"/>
    </source>
</evidence>
<feature type="region of interest" description="Disordered" evidence="2">
    <location>
        <begin position="182"/>
        <end position="230"/>
    </location>
</feature>
<feature type="region of interest" description="Disordered" evidence="2">
    <location>
        <begin position="1"/>
        <end position="52"/>
    </location>
</feature>
<dbReference type="PANTHER" id="PTHR31471:SF2">
    <property type="entry name" value="REMORIN FAMILY PROTEIN"/>
    <property type="match status" value="1"/>
</dbReference>
<gene>
    <name evidence="4" type="ORF">BT93_L5664</name>
</gene>
<dbReference type="AlphaFoldDB" id="A0A8T0CRP8"/>
<feature type="region of interest" description="Disordered" evidence="2">
    <location>
        <begin position="248"/>
        <end position="273"/>
    </location>
</feature>
<protein>
    <recommendedName>
        <fullName evidence="3">Remorin C-terminal domain-containing protein</fullName>
    </recommendedName>
</protein>
<dbReference type="Gramene" id="rna-gnl|WGS:JABURB|Cocit.L5664.1">
    <property type="protein sequence ID" value="cds-KAF7850273.1"/>
    <property type="gene ID" value="gene-BT93_L5664"/>
</dbReference>
<comment type="caution">
    <text evidence="4">The sequence shown here is derived from an EMBL/GenBank/DDBJ whole genome shotgun (WGS) entry which is preliminary data.</text>
</comment>
<organism evidence="4 5">
    <name type="scientific">Corymbia citriodora subsp. variegata</name>
    <dbReference type="NCBI Taxonomy" id="360336"/>
    <lineage>
        <taxon>Eukaryota</taxon>
        <taxon>Viridiplantae</taxon>
        <taxon>Streptophyta</taxon>
        <taxon>Embryophyta</taxon>
        <taxon>Tracheophyta</taxon>
        <taxon>Spermatophyta</taxon>
        <taxon>Magnoliopsida</taxon>
        <taxon>eudicotyledons</taxon>
        <taxon>Gunneridae</taxon>
        <taxon>Pentapetalae</taxon>
        <taxon>rosids</taxon>
        <taxon>malvids</taxon>
        <taxon>Myrtales</taxon>
        <taxon>Myrtaceae</taxon>
        <taxon>Myrtoideae</taxon>
        <taxon>Eucalypteae</taxon>
        <taxon>Corymbia</taxon>
    </lineage>
</organism>
<dbReference type="PANTHER" id="PTHR31471">
    <property type="entry name" value="OS02G0116800 PROTEIN"/>
    <property type="match status" value="1"/>
</dbReference>
<evidence type="ECO:0000256" key="1">
    <source>
        <dbReference type="ARBA" id="ARBA00005711"/>
    </source>
</evidence>
<dbReference type="OrthoDB" id="648416at2759"/>
<feature type="domain" description="Remorin C-terminal" evidence="3">
    <location>
        <begin position="270"/>
        <end position="353"/>
    </location>
</feature>
<dbReference type="InterPro" id="IPR005516">
    <property type="entry name" value="Remorin_C"/>
</dbReference>
<sequence length="380" mass="41799">MMKRRNSLPFHDLGTPKGWTSERVPLGAAAAAAASRAHVNPASSPSFSPFNSNRTLPSKWEDAERWICSPVAVKNSHLAAHPNGHGPQRRPKSKSGPLGQSGYYPGYSPCVDGWSGRGFAVGSPFSTGVMVADEGVMGFVGSGRGGALGEKGSNDDNVGRSAIGLEWSEMVDEKFDCAEDNENGVSRAVSRRDMATQMSPKSSPCSSPKTSPSNCQSPPSQSLQSEKLEVRDVGIDKRATIISWSRRHASRFSRKGGRGDEDSNRFSEGEAQGSSWDVVEARKNMSWLHREEAKITAWENLQKARAEAAVKKLEMKLEKKRSAEMDRILNKLRMAEVRAQKMRSSISQRHQDSKASQTNIISRRPFRVNSFRNCLHCHEL</sequence>
<name>A0A8T0CRP8_CORYI</name>
<dbReference type="Pfam" id="PF03763">
    <property type="entry name" value="Remorin_C"/>
    <property type="match status" value="1"/>
</dbReference>
<proteinExistence type="inferred from homology"/>
<dbReference type="Proteomes" id="UP000806378">
    <property type="component" value="Unassembled WGS sequence"/>
</dbReference>
<evidence type="ECO:0000256" key="2">
    <source>
        <dbReference type="SAM" id="MobiDB-lite"/>
    </source>
</evidence>
<feature type="region of interest" description="Disordered" evidence="2">
    <location>
        <begin position="77"/>
        <end position="99"/>
    </location>
</feature>
<accession>A0A8T0CRP8</accession>
<feature type="compositionally biased region" description="Low complexity" evidence="2">
    <location>
        <begin position="199"/>
        <end position="225"/>
    </location>
</feature>
<dbReference type="EMBL" id="MU089627">
    <property type="protein sequence ID" value="KAF7850273.1"/>
    <property type="molecule type" value="Genomic_DNA"/>
</dbReference>
<reference evidence="4" key="1">
    <citation type="submission" date="2020-05" db="EMBL/GenBank/DDBJ databases">
        <title>WGS assembly of Corymbia citriodora subspecies variegata.</title>
        <authorList>
            <person name="Barry K."/>
            <person name="Hundley H."/>
            <person name="Shu S."/>
            <person name="Jenkins J."/>
            <person name="Grimwood J."/>
            <person name="Baten A."/>
        </authorList>
    </citation>
    <scope>NUCLEOTIDE SEQUENCE</scope>
    <source>
        <strain evidence="4">CV2-018</strain>
    </source>
</reference>
<feature type="compositionally biased region" description="Low complexity" evidence="2">
    <location>
        <begin position="43"/>
        <end position="52"/>
    </location>
</feature>
<feature type="compositionally biased region" description="Basic and acidic residues" evidence="2">
    <location>
        <begin position="257"/>
        <end position="268"/>
    </location>
</feature>
<evidence type="ECO:0000313" key="4">
    <source>
        <dbReference type="EMBL" id="KAF7850273.1"/>
    </source>
</evidence>